<dbReference type="EMBL" id="KQ422146">
    <property type="protein sequence ID" value="KOF75442.1"/>
    <property type="molecule type" value="Genomic_DNA"/>
</dbReference>
<reference evidence="1" key="1">
    <citation type="submission" date="2015-07" db="EMBL/GenBank/DDBJ databases">
        <title>MeaNS - Measles Nucleotide Surveillance Program.</title>
        <authorList>
            <person name="Tran T."/>
            <person name="Druce J."/>
        </authorList>
    </citation>
    <scope>NUCLEOTIDE SEQUENCE</scope>
    <source>
        <strain evidence="1">UCB-OBI-ISO-001</strain>
        <tissue evidence="1">Gonad</tissue>
    </source>
</reference>
<name>A0A0L8GEJ5_OCTBM</name>
<sequence>MIDTPEAKHEINVETVPLEEPAPSVFEMIKKRVTLHDITPDMWNEVDQDMIWQFIEDPSVHVLIIYKDPLNGIIIEHCIRTAFNAKQLCYFIKTPRTKEVTSENFLNVIQYGSVKGPSFLESLLRMLSGVFAPLFFENTTWPDIILLIAF</sequence>
<organism evidence="1">
    <name type="scientific">Octopus bimaculoides</name>
    <name type="common">California two-spotted octopus</name>
    <dbReference type="NCBI Taxonomy" id="37653"/>
    <lineage>
        <taxon>Eukaryota</taxon>
        <taxon>Metazoa</taxon>
        <taxon>Spiralia</taxon>
        <taxon>Lophotrochozoa</taxon>
        <taxon>Mollusca</taxon>
        <taxon>Cephalopoda</taxon>
        <taxon>Coleoidea</taxon>
        <taxon>Octopodiformes</taxon>
        <taxon>Octopoda</taxon>
        <taxon>Incirrata</taxon>
        <taxon>Octopodidae</taxon>
        <taxon>Octopus</taxon>
    </lineage>
</organism>
<dbReference type="OrthoDB" id="10251809at2759"/>
<proteinExistence type="predicted"/>
<accession>A0A0L8GEJ5</accession>
<dbReference type="STRING" id="37653.A0A0L8GEJ5"/>
<evidence type="ECO:0000313" key="1">
    <source>
        <dbReference type="EMBL" id="KOF75442.1"/>
    </source>
</evidence>
<dbReference type="AlphaFoldDB" id="A0A0L8GEJ5"/>
<gene>
    <name evidence="1" type="ORF">OCBIM_22034757mg</name>
</gene>
<protein>
    <submittedName>
        <fullName evidence="1">Uncharacterized protein</fullName>
    </submittedName>
</protein>